<dbReference type="STRING" id="1859473.BG261_00110"/>
<keyword evidence="1" id="KW-0472">Membrane</keyword>
<dbReference type="RefSeq" id="WP_070791001.1">
    <property type="nucleotide sequence ID" value="NZ_MKIR01000001.1"/>
</dbReference>
<proteinExistence type="predicted"/>
<evidence type="ECO:0000313" key="3">
    <source>
        <dbReference type="Proteomes" id="UP000178622"/>
    </source>
</evidence>
<keyword evidence="3" id="KW-1185">Reference proteome</keyword>
<dbReference type="AlphaFoldDB" id="A0A1E8GQM3"/>
<comment type="caution">
    <text evidence="2">The sequence shown here is derived from an EMBL/GenBank/DDBJ whole genome shotgun (WGS) entry which is preliminary data.</text>
</comment>
<evidence type="ECO:0000256" key="1">
    <source>
        <dbReference type="SAM" id="Phobius"/>
    </source>
</evidence>
<accession>A0A1E8GQM3</accession>
<gene>
    <name evidence="2" type="ORF">BG261_00110</name>
</gene>
<feature type="transmembrane region" description="Helical" evidence="1">
    <location>
        <begin position="65"/>
        <end position="84"/>
    </location>
</feature>
<sequence length="92" mass="10410">MKDIKVPEKAPKFIKDIINKFNQLPLILKILLVVIAGYIAFKLISLIFIISIMSLSLMGVTIAKYPLISIIVILALSESIYLIYNAYKKKVK</sequence>
<dbReference type="Proteomes" id="UP000178622">
    <property type="component" value="Unassembled WGS sequence"/>
</dbReference>
<evidence type="ECO:0000313" key="2">
    <source>
        <dbReference type="EMBL" id="OFI50326.1"/>
    </source>
</evidence>
<organism evidence="2 3">
    <name type="scientific">Floricoccus tropicus</name>
    <dbReference type="NCBI Taxonomy" id="1859473"/>
    <lineage>
        <taxon>Bacteria</taxon>
        <taxon>Bacillati</taxon>
        <taxon>Bacillota</taxon>
        <taxon>Bacilli</taxon>
        <taxon>Lactobacillales</taxon>
        <taxon>Streptococcaceae</taxon>
        <taxon>Floricoccus</taxon>
    </lineage>
</organism>
<dbReference type="OrthoDB" id="9876161at2"/>
<keyword evidence="1" id="KW-1133">Transmembrane helix</keyword>
<reference evidence="3" key="1">
    <citation type="submission" date="2016-09" db="EMBL/GenBank/DDBJ databases">
        <title>Draft genome sequence of a novel species of the family Streptococcaceae isolated from flowers.</title>
        <authorList>
            <person name="Chuah L.-O."/>
            <person name="Yap K.-P."/>
            <person name="Thong K.L."/>
            <person name="Liong M.T."/>
            <person name="Ahmad R."/>
            <person name="Rusul G."/>
        </authorList>
    </citation>
    <scope>NUCLEOTIDE SEQUENCE [LARGE SCALE GENOMIC DNA]</scope>
    <source>
        <strain evidence="3">DF1</strain>
    </source>
</reference>
<protein>
    <submittedName>
        <fullName evidence="2">Uncharacterized protein</fullName>
    </submittedName>
</protein>
<feature type="transmembrane region" description="Helical" evidence="1">
    <location>
        <begin position="30"/>
        <end position="53"/>
    </location>
</feature>
<dbReference type="EMBL" id="MKIR01000001">
    <property type="protein sequence ID" value="OFI50326.1"/>
    <property type="molecule type" value="Genomic_DNA"/>
</dbReference>
<keyword evidence="1" id="KW-0812">Transmembrane</keyword>
<name>A0A1E8GQM3_9LACT</name>